<evidence type="ECO:0000256" key="1">
    <source>
        <dbReference type="ARBA" id="ARBA00013194"/>
    </source>
</evidence>
<dbReference type="PROSITE" id="PS00170">
    <property type="entry name" value="CSA_PPIASE_1"/>
    <property type="match status" value="1"/>
</dbReference>
<feature type="domain" description="PPIase cyclophilin-type" evidence="4">
    <location>
        <begin position="37"/>
        <end position="188"/>
    </location>
</feature>
<reference evidence="5" key="1">
    <citation type="submission" date="2018-05" db="EMBL/GenBank/DDBJ databases">
        <authorList>
            <person name="Lanie J.A."/>
            <person name="Ng W.-L."/>
            <person name="Kazmierczak K.M."/>
            <person name="Andrzejewski T.M."/>
            <person name="Davidsen T.M."/>
            <person name="Wayne K.J."/>
            <person name="Tettelin H."/>
            <person name="Glass J.I."/>
            <person name="Rusch D."/>
            <person name="Podicherti R."/>
            <person name="Tsui H.-C.T."/>
            <person name="Winkler M.E."/>
        </authorList>
    </citation>
    <scope>NUCLEOTIDE SEQUENCE</scope>
</reference>
<organism evidence="5">
    <name type="scientific">marine metagenome</name>
    <dbReference type="NCBI Taxonomy" id="408172"/>
    <lineage>
        <taxon>unclassified sequences</taxon>
        <taxon>metagenomes</taxon>
        <taxon>ecological metagenomes</taxon>
    </lineage>
</organism>
<dbReference type="InterPro" id="IPR002130">
    <property type="entry name" value="Cyclophilin-type_PPIase_dom"/>
</dbReference>
<evidence type="ECO:0000256" key="2">
    <source>
        <dbReference type="ARBA" id="ARBA00023110"/>
    </source>
</evidence>
<dbReference type="PANTHER" id="PTHR43246">
    <property type="entry name" value="PEPTIDYL-PROLYL CIS-TRANS ISOMERASE CYP38, CHLOROPLASTIC"/>
    <property type="match status" value="1"/>
</dbReference>
<dbReference type="GO" id="GO:0003755">
    <property type="term" value="F:peptidyl-prolyl cis-trans isomerase activity"/>
    <property type="evidence" value="ECO:0007669"/>
    <property type="project" value="UniProtKB-KW"/>
</dbReference>
<dbReference type="PRINTS" id="PR00153">
    <property type="entry name" value="CSAPPISMRASE"/>
</dbReference>
<evidence type="ECO:0000259" key="4">
    <source>
        <dbReference type="PROSITE" id="PS50072"/>
    </source>
</evidence>
<keyword evidence="2" id="KW-0697">Rotamase</keyword>
<dbReference type="GO" id="GO:0006457">
    <property type="term" value="P:protein folding"/>
    <property type="evidence" value="ECO:0007669"/>
    <property type="project" value="InterPro"/>
</dbReference>
<keyword evidence="3" id="KW-0413">Isomerase</keyword>
<accession>A0A382RJM1</accession>
<dbReference type="EMBL" id="UINC01122176">
    <property type="protein sequence ID" value="SVC97826.1"/>
    <property type="molecule type" value="Genomic_DNA"/>
</dbReference>
<dbReference type="InterPro" id="IPR044665">
    <property type="entry name" value="E_coli_cyclophilin_A-like"/>
</dbReference>
<dbReference type="SUPFAM" id="SSF50891">
    <property type="entry name" value="Cyclophilin-like"/>
    <property type="match status" value="1"/>
</dbReference>
<dbReference type="InterPro" id="IPR020892">
    <property type="entry name" value="Cyclophilin-type_PPIase_CS"/>
</dbReference>
<dbReference type="Pfam" id="PF00160">
    <property type="entry name" value="Pro_isomerase"/>
    <property type="match status" value="1"/>
</dbReference>
<dbReference type="AlphaFoldDB" id="A0A382RJM1"/>
<dbReference type="Gene3D" id="2.40.100.10">
    <property type="entry name" value="Cyclophilin-like"/>
    <property type="match status" value="1"/>
</dbReference>
<dbReference type="PROSITE" id="PS50072">
    <property type="entry name" value="CSA_PPIASE_2"/>
    <property type="match status" value="1"/>
</dbReference>
<dbReference type="InterPro" id="IPR029000">
    <property type="entry name" value="Cyclophilin-like_dom_sf"/>
</dbReference>
<proteinExistence type="predicted"/>
<gene>
    <name evidence="5" type="ORF">METZ01_LOCUS350680</name>
</gene>
<sequence>MTLKYQLIILALLFNQVSDAEEFLPNHPRVILETTEGTIMLELDSKKAPITVRNFIELVDKKFYNRTVFHRVIPGFMIQGGGFNKDLEKKESSKTIANESGNGISNLRGTIAMARTVQPHSAGSQFFINVEDNLALNPNSNNWGYAVFGYVIDGMDIVDKISETPTSSSGRFKSDVPIVPIIITKARLEKGI</sequence>
<name>A0A382RJM1_9ZZZZ</name>
<dbReference type="EC" id="5.2.1.8" evidence="1"/>
<evidence type="ECO:0000313" key="5">
    <source>
        <dbReference type="EMBL" id="SVC97826.1"/>
    </source>
</evidence>
<protein>
    <recommendedName>
        <fullName evidence="1">peptidylprolyl isomerase</fullName>
        <ecNumber evidence="1">5.2.1.8</ecNumber>
    </recommendedName>
</protein>
<evidence type="ECO:0000256" key="3">
    <source>
        <dbReference type="ARBA" id="ARBA00023235"/>
    </source>
</evidence>